<reference evidence="4" key="2">
    <citation type="submission" date="2016-02" db="EMBL/GenBank/DDBJ databases">
        <title>Draft genome sequence of five rapidly growing Mycobacterium species.</title>
        <authorList>
            <person name="Katahira K."/>
            <person name="Gotou Y."/>
            <person name="Iida K."/>
            <person name="Ogura Y."/>
            <person name="Hayashi T."/>
        </authorList>
    </citation>
    <scope>NUCLEOTIDE SEQUENCE [LARGE SCALE GENOMIC DNA]</scope>
    <source>
        <strain evidence="4">JCM15298</strain>
    </source>
</reference>
<evidence type="ECO:0000259" key="2">
    <source>
        <dbReference type="Pfam" id="PF01494"/>
    </source>
</evidence>
<keyword evidence="4" id="KW-1185">Reference proteome</keyword>
<dbReference type="GO" id="GO:0071949">
    <property type="term" value="F:FAD binding"/>
    <property type="evidence" value="ECO:0007669"/>
    <property type="project" value="InterPro"/>
</dbReference>
<dbReference type="AlphaFoldDB" id="A0A100WCH9"/>
<gene>
    <name evidence="3" type="ORF">RMCC_2920</name>
</gene>
<dbReference type="PANTHER" id="PTHR43422">
    <property type="entry name" value="THIAMINE THIAZOLE SYNTHASE"/>
    <property type="match status" value="1"/>
</dbReference>
<accession>A0A100WCH9</accession>
<dbReference type="STRING" id="228230.RMCC_2920"/>
<evidence type="ECO:0000313" key="4">
    <source>
        <dbReference type="Proteomes" id="UP000069443"/>
    </source>
</evidence>
<dbReference type="Gene3D" id="3.50.50.60">
    <property type="entry name" value="FAD/NAD(P)-binding domain"/>
    <property type="match status" value="1"/>
</dbReference>
<name>A0A100WCH9_MYCCR</name>
<dbReference type="InterPro" id="IPR036188">
    <property type="entry name" value="FAD/NAD-bd_sf"/>
</dbReference>
<protein>
    <submittedName>
        <fullName evidence="3">Secreted protein</fullName>
    </submittedName>
</protein>
<evidence type="ECO:0000256" key="1">
    <source>
        <dbReference type="SAM" id="MobiDB-lite"/>
    </source>
</evidence>
<feature type="compositionally biased region" description="Basic and acidic residues" evidence="1">
    <location>
        <begin position="7"/>
        <end position="16"/>
    </location>
</feature>
<dbReference type="SUPFAM" id="SSF51905">
    <property type="entry name" value="FAD/NAD(P)-binding domain"/>
    <property type="match status" value="1"/>
</dbReference>
<feature type="domain" description="FAD-binding" evidence="2">
    <location>
        <begin position="31"/>
        <end position="362"/>
    </location>
</feature>
<feature type="region of interest" description="Disordered" evidence="1">
    <location>
        <begin position="1"/>
        <end position="24"/>
    </location>
</feature>
<dbReference type="EMBL" id="BCSY01000046">
    <property type="protein sequence ID" value="GAS95954.1"/>
    <property type="molecule type" value="Genomic_DNA"/>
</dbReference>
<proteinExistence type="predicted"/>
<dbReference type="Proteomes" id="UP000069443">
    <property type="component" value="Unassembled WGS sequence"/>
</dbReference>
<dbReference type="PANTHER" id="PTHR43422:SF3">
    <property type="entry name" value="THIAMINE THIAZOLE SYNTHASE"/>
    <property type="match status" value="1"/>
</dbReference>
<dbReference type="Pfam" id="PF01494">
    <property type="entry name" value="FAD_binding_3"/>
    <property type="match status" value="1"/>
</dbReference>
<dbReference type="OrthoDB" id="9790035at2"/>
<evidence type="ECO:0000313" key="3">
    <source>
        <dbReference type="EMBL" id="GAS95954.1"/>
    </source>
</evidence>
<organism evidence="3 4">
    <name type="scientific">Mycolicibacterium canariasense</name>
    <name type="common">Mycobacterium canariasense</name>
    <dbReference type="NCBI Taxonomy" id="228230"/>
    <lineage>
        <taxon>Bacteria</taxon>
        <taxon>Bacillati</taxon>
        <taxon>Actinomycetota</taxon>
        <taxon>Actinomycetes</taxon>
        <taxon>Mycobacteriales</taxon>
        <taxon>Mycobacteriaceae</taxon>
        <taxon>Mycolicibacterium</taxon>
    </lineage>
</organism>
<sequence>MTTTTDNPRDTFDRLVRTGPPTRTPTTIDTACVLGGSIAGLLSARVLADHARTVMVIERDEVDGEGRSRAGVPHDRQQHALLPAGRSFLDRWLPGFTRQAQERGGVLIGPDRVAYYVGGNEQVRSRGSSILGGTRPFLESLIRSRVLALPNVHSISAAATGLEIRDNAVRAVRYHECGGGKTLDVDFVVDAMGRSSKVGSWVEQAGYQRPPLERIGAEINYATAMFKRSGDAEQQPVLGAHAHPADLLRPERPHAFAFPVEGHQWMVLLMEYGDVRPPKTIDAFRSVCASLPAIFGRAVAGKVTRDVETYRLADSRRREFIELTRYPSRLVSVGDAVASFNPVYGQGMSSAALQASALSEYLCSSPQLNSMATGFFELQSVVVDAAWAVSAGADAARLDAINGIEVPDDVRRRRWALDQVMQAAQIDRTLAEASSAVMAMLAHPSTLSATAIVERAVAVNQQQRRR</sequence>
<comment type="caution">
    <text evidence="3">The sequence shown here is derived from an EMBL/GenBank/DDBJ whole genome shotgun (WGS) entry which is preliminary data.</text>
</comment>
<dbReference type="InterPro" id="IPR002938">
    <property type="entry name" value="FAD-bd"/>
</dbReference>
<reference evidence="4" key="1">
    <citation type="journal article" date="2016" name="Genome Announc.">
        <title>Draft Genome Sequences of Five Rapidly Growing Mycobacterium Species, M. thermoresistibile, M. fortuitum subsp. acetamidolyticum, M. canariasense, M. brisbanense, and M. novocastrense.</title>
        <authorList>
            <person name="Katahira K."/>
            <person name="Ogura Y."/>
            <person name="Gotoh Y."/>
            <person name="Hayashi T."/>
        </authorList>
    </citation>
    <scope>NUCLEOTIDE SEQUENCE [LARGE SCALE GENOMIC DNA]</scope>
    <source>
        <strain evidence="4">JCM15298</strain>
    </source>
</reference>